<dbReference type="InterPro" id="IPR018636">
    <property type="entry name" value="DUF2058"/>
</dbReference>
<evidence type="ECO:0000313" key="2">
    <source>
        <dbReference type="EMBL" id="MER2493542.1"/>
    </source>
</evidence>
<comment type="caution">
    <text evidence="2">The sequence shown here is derived from an EMBL/GenBank/DDBJ whole genome shotgun (WGS) entry which is preliminary data.</text>
</comment>
<feature type="compositionally biased region" description="Basic and acidic residues" evidence="1">
    <location>
        <begin position="42"/>
        <end position="54"/>
    </location>
</feature>
<evidence type="ECO:0000256" key="1">
    <source>
        <dbReference type="SAM" id="MobiDB-lite"/>
    </source>
</evidence>
<reference evidence="2 3" key="1">
    <citation type="submission" date="2024-06" db="EMBL/GenBank/DDBJ databases">
        <authorList>
            <person name="Chen R.Y."/>
        </authorList>
    </citation>
    <scope>NUCLEOTIDE SEQUENCE [LARGE SCALE GENOMIC DNA]</scope>
    <source>
        <strain evidence="2 3">D2</strain>
    </source>
</reference>
<dbReference type="Proteomes" id="UP001467690">
    <property type="component" value="Unassembled WGS sequence"/>
</dbReference>
<organism evidence="2 3">
    <name type="scientific">Catenovulum sediminis</name>
    <dbReference type="NCBI Taxonomy" id="1740262"/>
    <lineage>
        <taxon>Bacteria</taxon>
        <taxon>Pseudomonadati</taxon>
        <taxon>Pseudomonadota</taxon>
        <taxon>Gammaproteobacteria</taxon>
        <taxon>Alteromonadales</taxon>
        <taxon>Alteromonadaceae</taxon>
        <taxon>Catenovulum</taxon>
    </lineage>
</organism>
<sequence>MPSSLKDQLLNAGLVNQKQAKKASKKSKKNRTLNKEAQAAAEQRKLEQQAKTEEANKKIRLEAEKKAIAAQVKQLIESNALESNGDIKYNFDDQGVIKTLMVSAQQQKQLANGFIGIAKVADSYFMIPATIAEKVEQRGEGYIIVLNTKVEEDEDDPYKDYPIPDDLMW</sequence>
<proteinExistence type="predicted"/>
<feature type="region of interest" description="Disordered" evidence="1">
    <location>
        <begin position="1"/>
        <end position="54"/>
    </location>
</feature>
<dbReference type="Pfam" id="PF09831">
    <property type="entry name" value="DUF2058"/>
    <property type="match status" value="1"/>
</dbReference>
<name>A0ABV1RLB8_9ALTE</name>
<feature type="compositionally biased region" description="Basic residues" evidence="1">
    <location>
        <begin position="19"/>
        <end position="32"/>
    </location>
</feature>
<keyword evidence="3" id="KW-1185">Reference proteome</keyword>
<dbReference type="RefSeq" id="WP_143872676.1">
    <property type="nucleotide sequence ID" value="NZ_CP041660.1"/>
</dbReference>
<dbReference type="EMBL" id="JBELOE010000265">
    <property type="protein sequence ID" value="MER2493542.1"/>
    <property type="molecule type" value="Genomic_DNA"/>
</dbReference>
<evidence type="ECO:0000313" key="3">
    <source>
        <dbReference type="Proteomes" id="UP001467690"/>
    </source>
</evidence>
<accession>A0ABV1RLB8</accession>
<protein>
    <submittedName>
        <fullName evidence="2">DUF2058 domain-containing protein</fullName>
    </submittedName>
</protein>
<gene>
    <name evidence="2" type="ORF">ABS311_16810</name>
</gene>